<dbReference type="eggNOG" id="COG0737">
    <property type="taxonomic scope" value="Bacteria"/>
</dbReference>
<dbReference type="Gene3D" id="3.90.780.10">
    <property type="entry name" value="5'-Nucleotidase, C-terminal domain"/>
    <property type="match status" value="1"/>
</dbReference>
<dbReference type="GO" id="GO:0008768">
    <property type="term" value="F:UDP-sugar diphosphatase activity"/>
    <property type="evidence" value="ECO:0007669"/>
    <property type="project" value="TreeGrafter"/>
</dbReference>
<dbReference type="EMBL" id="ARZY01000051">
    <property type="protein sequence ID" value="EWH08320.1"/>
    <property type="molecule type" value="Genomic_DNA"/>
</dbReference>
<dbReference type="InterPro" id="IPR008334">
    <property type="entry name" value="5'-Nucleotdase_C"/>
</dbReference>
<dbReference type="STRING" id="1328313.DS2_18023"/>
<dbReference type="PROSITE" id="PS00786">
    <property type="entry name" value="5_NUCLEOTIDASE_2"/>
    <property type="match status" value="1"/>
</dbReference>
<feature type="domain" description="5'-Nucleotidase C-terminal" evidence="5">
    <location>
        <begin position="431"/>
        <end position="577"/>
    </location>
</feature>
<dbReference type="Pfam" id="PF02872">
    <property type="entry name" value="5_nucleotid_C"/>
    <property type="match status" value="1"/>
</dbReference>
<dbReference type="SUPFAM" id="SSF56300">
    <property type="entry name" value="Metallo-dependent phosphatases"/>
    <property type="match status" value="1"/>
</dbReference>
<dbReference type="OrthoDB" id="9803927at2"/>
<evidence type="ECO:0000256" key="2">
    <source>
        <dbReference type="ARBA" id="ARBA00022729"/>
    </source>
</evidence>
<organism evidence="6 7">
    <name type="scientific">Catenovulum agarivorans DS-2</name>
    <dbReference type="NCBI Taxonomy" id="1328313"/>
    <lineage>
        <taxon>Bacteria</taxon>
        <taxon>Pseudomonadati</taxon>
        <taxon>Pseudomonadota</taxon>
        <taxon>Gammaproteobacteria</taxon>
        <taxon>Alteromonadales</taxon>
        <taxon>Alteromonadaceae</taxon>
        <taxon>Catenovulum</taxon>
    </lineage>
</organism>
<evidence type="ECO:0000313" key="7">
    <source>
        <dbReference type="Proteomes" id="UP000019276"/>
    </source>
</evidence>
<comment type="caution">
    <text evidence="6">The sequence shown here is derived from an EMBL/GenBank/DDBJ whole genome shotgun (WGS) entry which is preliminary data.</text>
</comment>
<dbReference type="GO" id="GO:0030288">
    <property type="term" value="C:outer membrane-bounded periplasmic space"/>
    <property type="evidence" value="ECO:0007669"/>
    <property type="project" value="TreeGrafter"/>
</dbReference>
<dbReference type="InterPro" id="IPR029052">
    <property type="entry name" value="Metallo-depent_PP-like"/>
</dbReference>
<dbReference type="Proteomes" id="UP000019276">
    <property type="component" value="Unassembled WGS sequence"/>
</dbReference>
<protein>
    <submittedName>
        <fullName evidence="6">5'-nucleotidase</fullName>
    </submittedName>
</protein>
<dbReference type="InterPro" id="IPR036907">
    <property type="entry name" value="5'-Nucleotdase_C_sf"/>
</dbReference>
<reference evidence="6 7" key="1">
    <citation type="journal article" date="2014" name="Genome Announc.">
        <title>Draft Genome Sequence of the Agar-Degrading Bacterium Catenovulum sp. Strain DS-2, Isolated from Intestines of Haliotis diversicolor.</title>
        <authorList>
            <person name="Shan D."/>
            <person name="Li X."/>
            <person name="Gu Z."/>
            <person name="Wei G."/>
            <person name="Gao Z."/>
            <person name="Shao Z."/>
        </authorList>
    </citation>
    <scope>NUCLEOTIDE SEQUENCE [LARGE SCALE GENOMIC DNA]</scope>
    <source>
        <strain evidence="6 7">DS-2</strain>
    </source>
</reference>
<gene>
    <name evidence="6" type="ORF">DS2_18023</name>
</gene>
<name>W7QSE9_9ALTE</name>
<dbReference type="PROSITE" id="PS51257">
    <property type="entry name" value="PROKAR_LIPOPROTEIN"/>
    <property type="match status" value="1"/>
</dbReference>
<keyword evidence="2 3" id="KW-0732">Signal</keyword>
<evidence type="ECO:0000313" key="6">
    <source>
        <dbReference type="EMBL" id="EWH08320.1"/>
    </source>
</evidence>
<comment type="similarity">
    <text evidence="1 3">Belongs to the 5'-nucleotidase family.</text>
</comment>
<feature type="signal peptide" evidence="3">
    <location>
        <begin position="1"/>
        <end position="19"/>
    </location>
</feature>
<dbReference type="InterPro" id="IPR006146">
    <property type="entry name" value="5'-Nucleotdase_CS"/>
</dbReference>
<dbReference type="PRINTS" id="PR01607">
    <property type="entry name" value="APYRASEFAMLY"/>
</dbReference>
<dbReference type="NCBIfam" id="TIGR01530">
    <property type="entry name" value="nadN"/>
    <property type="match status" value="1"/>
</dbReference>
<proteinExistence type="inferred from homology"/>
<evidence type="ECO:0000256" key="3">
    <source>
        <dbReference type="RuleBase" id="RU362119"/>
    </source>
</evidence>
<dbReference type="PATRIC" id="fig|1328313.3.peg.3685"/>
<feature type="chain" id="PRO_5005151329" evidence="3">
    <location>
        <begin position="20"/>
        <end position="641"/>
    </location>
</feature>
<dbReference type="GO" id="GO:0009166">
    <property type="term" value="P:nucleotide catabolic process"/>
    <property type="evidence" value="ECO:0007669"/>
    <property type="project" value="InterPro"/>
</dbReference>
<dbReference type="GO" id="GO:0046872">
    <property type="term" value="F:metal ion binding"/>
    <property type="evidence" value="ECO:0007669"/>
    <property type="project" value="InterPro"/>
</dbReference>
<evidence type="ECO:0000256" key="1">
    <source>
        <dbReference type="ARBA" id="ARBA00006654"/>
    </source>
</evidence>
<dbReference type="GO" id="GO:0000166">
    <property type="term" value="F:nucleotide binding"/>
    <property type="evidence" value="ECO:0007669"/>
    <property type="project" value="UniProtKB-KW"/>
</dbReference>
<keyword evidence="3" id="KW-0547">Nucleotide-binding</keyword>
<dbReference type="PANTHER" id="PTHR11575">
    <property type="entry name" value="5'-NUCLEOTIDASE-RELATED"/>
    <property type="match status" value="1"/>
</dbReference>
<dbReference type="InterPro" id="IPR006179">
    <property type="entry name" value="5_nucleotidase/apyrase"/>
</dbReference>
<dbReference type="Pfam" id="PF00149">
    <property type="entry name" value="Metallophos"/>
    <property type="match status" value="1"/>
</dbReference>
<keyword evidence="7" id="KW-1185">Reference proteome</keyword>
<dbReference type="RefSeq" id="WP_035016382.1">
    <property type="nucleotide sequence ID" value="NZ_ARZY01000051.1"/>
</dbReference>
<dbReference type="AlphaFoldDB" id="W7QSE9"/>
<evidence type="ECO:0000259" key="4">
    <source>
        <dbReference type="Pfam" id="PF00149"/>
    </source>
</evidence>
<dbReference type="InterPro" id="IPR004843">
    <property type="entry name" value="Calcineurin-like_PHP"/>
</dbReference>
<dbReference type="PANTHER" id="PTHR11575:SF24">
    <property type="entry name" value="5'-NUCLEOTIDASE"/>
    <property type="match status" value="1"/>
</dbReference>
<evidence type="ECO:0000259" key="5">
    <source>
        <dbReference type="Pfam" id="PF02872"/>
    </source>
</evidence>
<dbReference type="Gene3D" id="3.60.21.10">
    <property type="match status" value="1"/>
</dbReference>
<dbReference type="GO" id="GO:0008253">
    <property type="term" value="F:5'-nucleotidase activity"/>
    <property type="evidence" value="ECO:0007669"/>
    <property type="project" value="InterPro"/>
</dbReference>
<dbReference type="SUPFAM" id="SSF55816">
    <property type="entry name" value="5'-nucleotidase (syn. UDP-sugar hydrolase), C-terminal domain"/>
    <property type="match status" value="1"/>
</dbReference>
<accession>W7QSE9</accession>
<keyword evidence="3" id="KW-0378">Hydrolase</keyword>
<sequence>MKNLFKLSILATACTTLLAGCNIEINTNDDDDKHQAQAIDITILHMNDHHSHVAADDFDFDVSSLNLSAKTEGDAAIEEVNVTYGGFPMLVSLFNQESSNNDNVLKLHSGDAITGTLYYSLYKGEVDAAVMNQVCFDAFALGNHEFDDGDAGLANFLDELNSTGCVTPALAANLVPAADSALNNGYVQPYTIVEKQGEKIGIIGIDIAGKTKNSSQPDDGTMFLDETTTAQQYIDELTDMGVNKIILMTHYQYANDLTLVGNLTGVDVVVGGDSHTLLGDSTFSDLGFNPIAEYPTRVTDKSGNQVCVVQAWEYAHVMGKLNVSFDKHGKVQSCNGEPIMPISEQYVYEFSDSEDRTLTGQDMELVTQALTSHSEIQVVQADATTSALIASYDQKVDALKQTIIGSVSTDLCLERFPGQARSTLCDASATYANGSDISNLVAKAFMMVTPTADIGIQNGGGVRVDVAAGDYTIADAFTLLPFSNTLVTLDMTGQQIVDVLEDALSNALDNNGSTGSYPYASGLRYNVDASAAKGSRVSNVEVNARLAGDWTAIDTSATYTVVTNDFIASGQDGYTTFGAVFNAGDYVDTYTEYAQGFIDYVEMLTENNMSLDKLPAEEYSTQKYIGRDGCDHSTATDCTSY</sequence>
<dbReference type="InterPro" id="IPR006420">
    <property type="entry name" value="NadN"/>
</dbReference>
<feature type="domain" description="Calcineurin-like phosphoesterase" evidence="4">
    <location>
        <begin position="42"/>
        <end position="276"/>
    </location>
</feature>